<reference evidence="1" key="1">
    <citation type="submission" date="2014-05" db="EMBL/GenBank/DDBJ databases">
        <authorList>
            <person name="Chronopoulou M."/>
        </authorList>
    </citation>
    <scope>NUCLEOTIDE SEQUENCE</scope>
    <source>
        <tissue evidence="1">Whole organism</tissue>
    </source>
</reference>
<name>A0A0K2V810_LEPSM</name>
<accession>A0A0K2V810</accession>
<protein>
    <submittedName>
        <fullName evidence="1">Uncharacterized protein</fullName>
    </submittedName>
</protein>
<evidence type="ECO:0000313" key="1">
    <source>
        <dbReference type="EMBL" id="CDW46629.1"/>
    </source>
</evidence>
<sequence length="98" mass="11389">PGSLHLINKFVSLPRQDTTLIACNITLSIANHSTFKKIMQKYTGKFFPSRVIIIKLIEDVGNGNTPILNYIIFIMFRVIHTKFRNRKINSKYTFFLNI</sequence>
<organism evidence="1">
    <name type="scientific">Lepeophtheirus salmonis</name>
    <name type="common">Salmon louse</name>
    <name type="synonym">Caligus salmonis</name>
    <dbReference type="NCBI Taxonomy" id="72036"/>
    <lineage>
        <taxon>Eukaryota</taxon>
        <taxon>Metazoa</taxon>
        <taxon>Ecdysozoa</taxon>
        <taxon>Arthropoda</taxon>
        <taxon>Crustacea</taxon>
        <taxon>Multicrustacea</taxon>
        <taxon>Hexanauplia</taxon>
        <taxon>Copepoda</taxon>
        <taxon>Siphonostomatoida</taxon>
        <taxon>Caligidae</taxon>
        <taxon>Lepeophtheirus</taxon>
    </lineage>
</organism>
<proteinExistence type="predicted"/>
<dbReference type="AlphaFoldDB" id="A0A0K2V810"/>
<dbReference type="EMBL" id="HACA01029268">
    <property type="protein sequence ID" value="CDW46629.1"/>
    <property type="molecule type" value="Transcribed_RNA"/>
</dbReference>
<feature type="non-terminal residue" evidence="1">
    <location>
        <position position="1"/>
    </location>
</feature>